<evidence type="ECO:0000256" key="2">
    <source>
        <dbReference type="ARBA" id="ARBA00010794"/>
    </source>
</evidence>
<feature type="transmembrane region" description="Helical" evidence="10">
    <location>
        <begin position="256"/>
        <end position="276"/>
    </location>
</feature>
<dbReference type="GO" id="GO:0004168">
    <property type="term" value="F:dolichol kinase activity"/>
    <property type="evidence" value="ECO:0007669"/>
    <property type="project" value="UniProtKB-EC"/>
</dbReference>
<dbReference type="GO" id="GO:0005789">
    <property type="term" value="C:endoplasmic reticulum membrane"/>
    <property type="evidence" value="ECO:0007669"/>
    <property type="project" value="UniProtKB-SubCell"/>
</dbReference>
<dbReference type="EC" id="2.7.1.108" evidence="3"/>
<comment type="caution">
    <text evidence="11">The sequence shown here is derived from an EMBL/GenBank/DDBJ whole genome shotgun (WGS) entry which is preliminary data.</text>
</comment>
<evidence type="ECO:0000256" key="10">
    <source>
        <dbReference type="SAM" id="Phobius"/>
    </source>
</evidence>
<evidence type="ECO:0000313" key="11">
    <source>
        <dbReference type="EMBL" id="KAJ1976627.1"/>
    </source>
</evidence>
<evidence type="ECO:0000256" key="8">
    <source>
        <dbReference type="ARBA" id="ARBA00022989"/>
    </source>
</evidence>
<name>A0A9W8ECQ2_9FUNG</name>
<keyword evidence="4" id="KW-0808">Transferase</keyword>
<dbReference type="InterPro" id="IPR032974">
    <property type="entry name" value="Polypren_kinase"/>
</dbReference>
<proteinExistence type="inferred from homology"/>
<keyword evidence="7" id="KW-0256">Endoplasmic reticulum</keyword>
<feature type="transmembrane region" description="Helical" evidence="10">
    <location>
        <begin position="46"/>
        <end position="63"/>
    </location>
</feature>
<feature type="transmembrane region" description="Helical" evidence="10">
    <location>
        <begin position="214"/>
        <end position="236"/>
    </location>
</feature>
<evidence type="ECO:0000256" key="6">
    <source>
        <dbReference type="ARBA" id="ARBA00022777"/>
    </source>
</evidence>
<comment type="similarity">
    <text evidence="2">Belongs to the polyprenol kinase family.</text>
</comment>
<dbReference type="PANTHER" id="PTHR13205">
    <property type="entry name" value="TRANSMEMBRANE PROTEIN 15-RELATED"/>
    <property type="match status" value="1"/>
</dbReference>
<dbReference type="GO" id="GO:0043048">
    <property type="term" value="P:dolichyl monophosphate biosynthetic process"/>
    <property type="evidence" value="ECO:0007669"/>
    <property type="project" value="TreeGrafter"/>
</dbReference>
<keyword evidence="12" id="KW-1185">Reference proteome</keyword>
<dbReference type="Proteomes" id="UP001151582">
    <property type="component" value="Unassembled WGS sequence"/>
</dbReference>
<keyword evidence="6 11" id="KW-0418">Kinase</keyword>
<evidence type="ECO:0000256" key="9">
    <source>
        <dbReference type="ARBA" id="ARBA00023136"/>
    </source>
</evidence>
<dbReference type="PANTHER" id="PTHR13205:SF15">
    <property type="entry name" value="DOLICHOL KINASE"/>
    <property type="match status" value="1"/>
</dbReference>
<keyword evidence="9 10" id="KW-0472">Membrane</keyword>
<evidence type="ECO:0000313" key="12">
    <source>
        <dbReference type="Proteomes" id="UP001151582"/>
    </source>
</evidence>
<evidence type="ECO:0000256" key="3">
    <source>
        <dbReference type="ARBA" id="ARBA00012132"/>
    </source>
</evidence>
<evidence type="ECO:0000256" key="5">
    <source>
        <dbReference type="ARBA" id="ARBA00022692"/>
    </source>
</evidence>
<dbReference type="OrthoDB" id="377083at2759"/>
<evidence type="ECO:0000256" key="7">
    <source>
        <dbReference type="ARBA" id="ARBA00022824"/>
    </source>
</evidence>
<accession>A0A9W8ECQ2</accession>
<organism evidence="11 12">
    <name type="scientific">Dimargaris verticillata</name>
    <dbReference type="NCBI Taxonomy" id="2761393"/>
    <lineage>
        <taxon>Eukaryota</taxon>
        <taxon>Fungi</taxon>
        <taxon>Fungi incertae sedis</taxon>
        <taxon>Zoopagomycota</taxon>
        <taxon>Kickxellomycotina</taxon>
        <taxon>Dimargaritomycetes</taxon>
        <taxon>Dimargaritales</taxon>
        <taxon>Dimargaritaceae</taxon>
        <taxon>Dimargaris</taxon>
    </lineage>
</organism>
<keyword evidence="8 10" id="KW-1133">Transmembrane helix</keyword>
<feature type="transmembrane region" description="Helical" evidence="10">
    <location>
        <begin position="134"/>
        <end position="153"/>
    </location>
</feature>
<feature type="transmembrane region" description="Helical" evidence="10">
    <location>
        <begin position="103"/>
        <end position="125"/>
    </location>
</feature>
<evidence type="ECO:0000256" key="1">
    <source>
        <dbReference type="ARBA" id="ARBA00004477"/>
    </source>
</evidence>
<protein>
    <recommendedName>
        <fullName evidence="3">dolichol kinase</fullName>
        <ecNumber evidence="3">2.7.1.108</ecNumber>
    </recommendedName>
</protein>
<gene>
    <name evidence="11" type="primary">SEC59</name>
    <name evidence="11" type="ORF">H4R34_003908</name>
</gene>
<comment type="subcellular location">
    <subcellularLocation>
        <location evidence="1">Endoplasmic reticulum membrane</location>
        <topology evidence="1">Multi-pass membrane protein</topology>
    </subcellularLocation>
</comment>
<reference evidence="11" key="1">
    <citation type="submission" date="2022-07" db="EMBL/GenBank/DDBJ databases">
        <title>Phylogenomic reconstructions and comparative analyses of Kickxellomycotina fungi.</title>
        <authorList>
            <person name="Reynolds N.K."/>
            <person name="Stajich J.E."/>
            <person name="Barry K."/>
            <person name="Grigoriev I.V."/>
            <person name="Crous P."/>
            <person name="Smith M.E."/>
        </authorList>
    </citation>
    <scope>NUCLEOTIDE SEQUENCE</scope>
    <source>
        <strain evidence="11">RSA 567</strain>
    </source>
</reference>
<keyword evidence="5 10" id="KW-0812">Transmembrane</keyword>
<dbReference type="EMBL" id="JANBQB010000414">
    <property type="protein sequence ID" value="KAJ1976627.1"/>
    <property type="molecule type" value="Genomic_DNA"/>
</dbReference>
<feature type="transmembrane region" description="Helical" evidence="10">
    <location>
        <begin position="385"/>
        <end position="404"/>
    </location>
</feature>
<evidence type="ECO:0000256" key="4">
    <source>
        <dbReference type="ARBA" id="ARBA00022679"/>
    </source>
</evidence>
<feature type="transmembrane region" description="Helical" evidence="10">
    <location>
        <begin position="297"/>
        <end position="313"/>
    </location>
</feature>
<sequence>MLDGTLPIGSPGIGPGIGWGLCTVPWVLFSVAIGGGAGSSTLPWRYVLNLCQLSTLLTVSYIIHSIDWFTRWSVGPATALVHHAVVAVAACSAWQYWVSVHWSMPALLAVHELFFGYLVGLLCYLPRSFSIGEALTIANALALLTADFGFYGLAQTRLQPVMGTVDVASRSTLLIVVQGGIVASCLHGLAIGLARKAFYPAIVGHRTPPGALRWMDAAVYAIATGAVVLLMAYYLHALLGTSVFAWGWSFLWRDPWYGPFLCYWAACLVGTVWYVGWRMPAGTPMASRAARNLRRKVYHGLVVLMFVPGYIYVPRLLSLGLAVAWCGMVAVELMRPFDLGPWVFGVLQFIQSFADDHDAGPAVLSHLYLLLGCAVPLWLGLIHPLGSLAGVLTLGIGDAVASVVGQRWGHHPWLWGRKTVEGTVGFVVSVLVAWRGLLPWLPGPSTNHWSWTVTSVCVTALVEALTDQNDNLFAPLVLASLVNLGTYQPRP</sequence>
<feature type="transmembrane region" description="Helical" evidence="10">
    <location>
        <begin position="173"/>
        <end position="194"/>
    </location>
</feature>
<feature type="transmembrane region" description="Helical" evidence="10">
    <location>
        <begin position="12"/>
        <end position="34"/>
    </location>
</feature>
<dbReference type="AlphaFoldDB" id="A0A9W8ECQ2"/>